<evidence type="ECO:0000313" key="1">
    <source>
        <dbReference type="EMBL" id="MEY8245979.1"/>
    </source>
</evidence>
<dbReference type="EMBL" id="JBCLPP010000028">
    <property type="protein sequence ID" value="MEY8245979.1"/>
    <property type="molecule type" value="Genomic_DNA"/>
</dbReference>
<evidence type="ECO:0000313" key="2">
    <source>
        <dbReference type="Proteomes" id="UP001565200"/>
    </source>
</evidence>
<dbReference type="RefSeq" id="WP_369863593.1">
    <property type="nucleotide sequence ID" value="NZ_JBCLPP010000028.1"/>
</dbReference>
<gene>
    <name evidence="1" type="ORF">AAK873_10170</name>
</gene>
<sequence>MAADNDLQYDENEAIKFIRDYMPENIRDNYTDDEILNVLDMIWNYYEDNGYLEIPAADTDEGLSASPAADDLLKYVKKMLGKDKLAVVDSDDVHYIVEGELAYEKSIGLED</sequence>
<reference evidence="1 2" key="1">
    <citation type="submission" date="2024-03" db="EMBL/GenBank/DDBJ databases">
        <title>Mouse gut bacterial collection (mGBC) of GemPharmatech.</title>
        <authorList>
            <person name="He Y."/>
            <person name="Dong L."/>
            <person name="Wu D."/>
            <person name="Gao X."/>
            <person name="Lin Z."/>
        </authorList>
    </citation>
    <scope>NUCLEOTIDE SEQUENCE [LARGE SCALE GENOMIC DNA]</scope>
    <source>
        <strain evidence="1 2">54-13</strain>
    </source>
</reference>
<accession>A0ABV4D0W5</accession>
<proteinExistence type="predicted"/>
<name>A0ABV4D0W5_9BACT</name>
<protein>
    <submittedName>
        <fullName evidence="1">Uncharacterized protein</fullName>
    </submittedName>
</protein>
<organism evidence="1 2">
    <name type="scientific">Heminiphilus faecis</name>
    <dbReference type="NCBI Taxonomy" id="2601703"/>
    <lineage>
        <taxon>Bacteria</taxon>
        <taxon>Pseudomonadati</taxon>
        <taxon>Bacteroidota</taxon>
        <taxon>Bacteroidia</taxon>
        <taxon>Bacteroidales</taxon>
        <taxon>Muribaculaceae</taxon>
        <taxon>Heminiphilus</taxon>
    </lineage>
</organism>
<dbReference type="Proteomes" id="UP001565200">
    <property type="component" value="Unassembled WGS sequence"/>
</dbReference>
<keyword evidence="2" id="KW-1185">Reference proteome</keyword>
<comment type="caution">
    <text evidence="1">The sequence shown here is derived from an EMBL/GenBank/DDBJ whole genome shotgun (WGS) entry which is preliminary data.</text>
</comment>